<dbReference type="SMART" id="SM00044">
    <property type="entry name" value="CYCc"/>
    <property type="match status" value="1"/>
</dbReference>
<keyword evidence="1" id="KW-1133">Transmembrane helix</keyword>
<dbReference type="Gene3D" id="3.30.70.1230">
    <property type="entry name" value="Nucleotide cyclase"/>
    <property type="match status" value="1"/>
</dbReference>
<comment type="caution">
    <text evidence="3">The sequence shown here is derived from an EMBL/GenBank/DDBJ whole genome shotgun (WGS) entry which is preliminary data.</text>
</comment>
<evidence type="ECO:0000256" key="1">
    <source>
        <dbReference type="SAM" id="Phobius"/>
    </source>
</evidence>
<dbReference type="InterPro" id="IPR001054">
    <property type="entry name" value="A/G_cyclase"/>
</dbReference>
<dbReference type="RefSeq" id="WP_081176176.1">
    <property type="nucleotide sequence ID" value="NZ_MSPX01000007.1"/>
</dbReference>
<dbReference type="EMBL" id="MSPX01000007">
    <property type="protein sequence ID" value="OQP86501.1"/>
    <property type="molecule type" value="Genomic_DNA"/>
</dbReference>
<evidence type="ECO:0000313" key="3">
    <source>
        <dbReference type="EMBL" id="OQP86501.1"/>
    </source>
</evidence>
<dbReference type="SUPFAM" id="SSF55073">
    <property type="entry name" value="Nucleotide cyclase"/>
    <property type="match status" value="1"/>
</dbReference>
<dbReference type="InterPro" id="IPR007890">
    <property type="entry name" value="CHASE2"/>
</dbReference>
<dbReference type="SMART" id="SM01080">
    <property type="entry name" value="CHASE2"/>
    <property type="match status" value="1"/>
</dbReference>
<accession>A0ABX3PDF7</accession>
<keyword evidence="1" id="KW-0472">Membrane</keyword>
<dbReference type="PROSITE" id="PS51257">
    <property type="entry name" value="PROKAR_LIPOPROTEIN"/>
    <property type="match status" value="1"/>
</dbReference>
<dbReference type="PANTHER" id="PTHR43081">
    <property type="entry name" value="ADENYLATE CYCLASE, TERMINAL-DIFFERENTIATION SPECIFIC-RELATED"/>
    <property type="match status" value="1"/>
</dbReference>
<dbReference type="InterPro" id="IPR029787">
    <property type="entry name" value="Nucleotide_cyclase"/>
</dbReference>
<keyword evidence="4" id="KW-1185">Reference proteome</keyword>
<feature type="transmembrane region" description="Helical" evidence="1">
    <location>
        <begin position="355"/>
        <end position="372"/>
    </location>
</feature>
<dbReference type="Pfam" id="PF05226">
    <property type="entry name" value="CHASE2"/>
    <property type="match status" value="1"/>
</dbReference>
<keyword evidence="1" id="KW-0812">Transmembrane</keyword>
<dbReference type="Pfam" id="PF00211">
    <property type="entry name" value="Guanylate_cyc"/>
    <property type="match status" value="1"/>
</dbReference>
<dbReference type="CDD" id="cd07302">
    <property type="entry name" value="CHD"/>
    <property type="match status" value="1"/>
</dbReference>
<evidence type="ECO:0000313" key="4">
    <source>
        <dbReference type="Proteomes" id="UP000192652"/>
    </source>
</evidence>
<dbReference type="PANTHER" id="PTHR43081:SF1">
    <property type="entry name" value="ADENYLATE CYCLASE, TERMINAL-DIFFERENTIATION SPECIFIC"/>
    <property type="match status" value="1"/>
</dbReference>
<dbReference type="Proteomes" id="UP000192652">
    <property type="component" value="Unassembled WGS sequence"/>
</dbReference>
<dbReference type="PROSITE" id="PS50125">
    <property type="entry name" value="GUANYLATE_CYCLASE_2"/>
    <property type="match status" value="1"/>
</dbReference>
<reference evidence="3 4" key="1">
    <citation type="journal article" date="2017" name="Antonie Van Leeuwenhoek">
        <title>Rhizobium rhizosphaerae sp. nov., a novel species isolated from rice rhizosphere.</title>
        <authorList>
            <person name="Zhao J.J."/>
            <person name="Zhang J."/>
            <person name="Zhang R.J."/>
            <person name="Zhang C.W."/>
            <person name="Yin H.Q."/>
            <person name="Zhang X.X."/>
        </authorList>
    </citation>
    <scope>NUCLEOTIDE SEQUENCE [LARGE SCALE GENOMIC DNA]</scope>
    <source>
        <strain evidence="3 4">RD15</strain>
    </source>
</reference>
<name>A0ABX3PDF7_9HYPH</name>
<protein>
    <submittedName>
        <fullName evidence="3">Adenylate/guanylate cyclase domain-containing protein</fullName>
    </submittedName>
</protein>
<feature type="transmembrane region" description="Helical" evidence="1">
    <location>
        <begin position="328"/>
        <end position="349"/>
    </location>
</feature>
<feature type="domain" description="Guanylate cyclase" evidence="2">
    <location>
        <begin position="413"/>
        <end position="553"/>
    </location>
</feature>
<sequence length="655" mass="69529">MTDNPIRAGARRGIRRLRMLAVLILAVIGAVASCATTVPWSLLDLRAYDYLSTLAPPPLPADGPIVVAIDEPSLSELGKQWPWPRAMHARLLEALRAAGARAIGFDIIFSEPAADPVNDAVLAGVLGPDVVLAGDESVIVTPQAEQFLRTEPLPAFLQTGAQTGIASVQLQADGALRRLPEQADSFAAVLAHAAGHAITAPEGERLIRSFGPARTYPTVSYYQALDPASFLPPDLFKGRAVIVGLSLQNTPTLQAGGADSFATAFTAWTGRLTAGAEVQATIYDNLVHGLSVRPADGVLKLGSIILAALLGGLAVLRSTGRRTAAAALLAPALMVAGSFAILHVSSLFVPPGAPVLAFLLVVLAQSAFDYAAEQRMRRDITRAFSSYLSPDVVRQVAEDPSQLQLGGQRRTLSILFCDVRGFTTISETLKDNPEELTRLINRLLTPLSDIVLESGGTIDKYIGDCVMAFWNAPLDVPDHASRAVKAALAMLASMDGLNAALEEEARAAGRPYFPLRIGVGINTGDCVVGNMGSSRRFDYSVLGDAVNLASRLEGESKNYGVPLLLGPETARQAGGEVPLVELDSITVKGRNTRSPIFTAVPYAPAETLARHAQLIARRYAGTLSADDAEFAALEAAMPELKAYYRLTRERLAYTA</sequence>
<dbReference type="InterPro" id="IPR050697">
    <property type="entry name" value="Adenylyl/Guanylyl_Cyclase_3/4"/>
</dbReference>
<organism evidence="3 4">
    <name type="scientific">Xaviernesmea rhizosphaerae</name>
    <dbReference type="NCBI Taxonomy" id="1672749"/>
    <lineage>
        <taxon>Bacteria</taxon>
        <taxon>Pseudomonadati</taxon>
        <taxon>Pseudomonadota</taxon>
        <taxon>Alphaproteobacteria</taxon>
        <taxon>Hyphomicrobiales</taxon>
        <taxon>Rhizobiaceae</taxon>
        <taxon>Rhizobium/Agrobacterium group</taxon>
        <taxon>Xaviernesmea</taxon>
    </lineage>
</organism>
<gene>
    <name evidence="3" type="ORF">BTR14_10860</name>
</gene>
<feature type="transmembrane region" description="Helical" evidence="1">
    <location>
        <begin position="297"/>
        <end position="316"/>
    </location>
</feature>
<proteinExistence type="predicted"/>
<evidence type="ECO:0000259" key="2">
    <source>
        <dbReference type="PROSITE" id="PS50125"/>
    </source>
</evidence>